<protein>
    <submittedName>
        <fullName evidence="1">Uncharacterized protein</fullName>
    </submittedName>
</protein>
<dbReference type="AlphaFoldDB" id="A0A2H0KCJ0"/>
<dbReference type="EMBL" id="PCVG01000080">
    <property type="protein sequence ID" value="PIQ68104.1"/>
    <property type="molecule type" value="Genomic_DNA"/>
</dbReference>
<evidence type="ECO:0000313" key="2">
    <source>
        <dbReference type="Proteomes" id="UP000229342"/>
    </source>
</evidence>
<proteinExistence type="predicted"/>
<organism evidence="1 2">
    <name type="scientific">Candidatus Taylorbacteria bacterium CG11_big_fil_rev_8_21_14_0_20_46_11</name>
    <dbReference type="NCBI Taxonomy" id="1975025"/>
    <lineage>
        <taxon>Bacteria</taxon>
        <taxon>Candidatus Tayloriibacteriota</taxon>
    </lineage>
</organism>
<sequence>MGTFFEQNDTLQITKEQGFPPKFSLETHLSKPYSAEDFKNTLFSFSEKKGIRNYHVPQVTSGTFKLLYLYTPEEMKLAHKLMDQRNETDFF</sequence>
<gene>
    <name evidence="1" type="ORF">COV91_05920</name>
</gene>
<name>A0A2H0KCJ0_9BACT</name>
<reference evidence="1 2" key="1">
    <citation type="submission" date="2017-09" db="EMBL/GenBank/DDBJ databases">
        <title>Depth-based differentiation of microbial function through sediment-hosted aquifers and enrichment of novel symbionts in the deep terrestrial subsurface.</title>
        <authorList>
            <person name="Probst A.J."/>
            <person name="Ladd B."/>
            <person name="Jarett J.K."/>
            <person name="Geller-Mcgrath D.E."/>
            <person name="Sieber C.M."/>
            <person name="Emerson J.B."/>
            <person name="Anantharaman K."/>
            <person name="Thomas B.C."/>
            <person name="Malmstrom R."/>
            <person name="Stieglmeier M."/>
            <person name="Klingl A."/>
            <person name="Woyke T."/>
            <person name="Ryan C.M."/>
            <person name="Banfield J.F."/>
        </authorList>
    </citation>
    <scope>NUCLEOTIDE SEQUENCE [LARGE SCALE GENOMIC DNA]</scope>
    <source>
        <strain evidence="1">CG11_big_fil_rev_8_21_14_0_20_46_11</strain>
    </source>
</reference>
<comment type="caution">
    <text evidence="1">The sequence shown here is derived from an EMBL/GenBank/DDBJ whole genome shotgun (WGS) entry which is preliminary data.</text>
</comment>
<accession>A0A2H0KCJ0</accession>
<evidence type="ECO:0000313" key="1">
    <source>
        <dbReference type="EMBL" id="PIQ68104.1"/>
    </source>
</evidence>
<dbReference type="Proteomes" id="UP000229342">
    <property type="component" value="Unassembled WGS sequence"/>
</dbReference>